<gene>
    <name evidence="1" type="ORF">AUJ73_00075</name>
</gene>
<dbReference type="InterPro" id="IPR003789">
    <property type="entry name" value="Asn/Gln_tRNA_amidoTrase-B-like"/>
</dbReference>
<dbReference type="Gene3D" id="1.10.1510.10">
    <property type="entry name" value="Uncharacterised protein YqeY/AIM41 PF09424, N-terminal domain"/>
    <property type="match status" value="1"/>
</dbReference>
<dbReference type="PANTHER" id="PTHR28055">
    <property type="entry name" value="ALTERED INHERITANCE OF MITOCHONDRIA PROTEIN 41, MITOCHONDRIAL"/>
    <property type="match status" value="1"/>
</dbReference>
<dbReference type="InterPro" id="IPR019004">
    <property type="entry name" value="YqeY/Aim41"/>
</dbReference>
<dbReference type="SUPFAM" id="SSF89095">
    <property type="entry name" value="GatB/YqeY motif"/>
    <property type="match status" value="1"/>
</dbReference>
<protein>
    <recommendedName>
        <fullName evidence="3">Glutamyl-tRNA amidotransferase</fullName>
    </recommendedName>
</protein>
<dbReference type="Gene3D" id="1.10.10.410">
    <property type="match status" value="1"/>
</dbReference>
<reference evidence="1 2" key="1">
    <citation type="journal article" date="2016" name="Environ. Microbiol.">
        <title>Genomic resolution of a cold subsurface aquifer community provides metabolic insights for novel microbes adapted to high CO concentrations.</title>
        <authorList>
            <person name="Probst A.J."/>
            <person name="Castelle C.J."/>
            <person name="Singh A."/>
            <person name="Brown C.T."/>
            <person name="Anantharaman K."/>
            <person name="Sharon I."/>
            <person name="Hug L.A."/>
            <person name="Burstein D."/>
            <person name="Emerson J.B."/>
            <person name="Thomas B.C."/>
            <person name="Banfield J.F."/>
        </authorList>
    </citation>
    <scope>NUCLEOTIDE SEQUENCE [LARGE SCALE GENOMIC DNA]</scope>
    <source>
        <strain evidence="1">CG1_02_37_22</strain>
    </source>
</reference>
<dbReference type="Pfam" id="PF09424">
    <property type="entry name" value="YqeY"/>
    <property type="match status" value="1"/>
</dbReference>
<proteinExistence type="predicted"/>
<evidence type="ECO:0000313" key="2">
    <source>
        <dbReference type="Proteomes" id="UP000183120"/>
    </source>
</evidence>
<dbReference type="EMBL" id="MNUY01000001">
    <property type="protein sequence ID" value="OIO15730.1"/>
    <property type="molecule type" value="Genomic_DNA"/>
</dbReference>
<evidence type="ECO:0000313" key="1">
    <source>
        <dbReference type="EMBL" id="OIO15730.1"/>
    </source>
</evidence>
<evidence type="ECO:0008006" key="3">
    <source>
        <dbReference type="Google" id="ProtNLM"/>
    </source>
</evidence>
<organism evidence="1 2">
    <name type="scientific">Candidatus Gottesmanbacteria bacterium CG1_02_37_22</name>
    <dbReference type="NCBI Taxonomy" id="1805209"/>
    <lineage>
        <taxon>Bacteria</taxon>
        <taxon>Candidatus Gottesmaniibacteriota</taxon>
    </lineage>
</organism>
<dbReference type="AlphaFoldDB" id="A0A1J4TUU0"/>
<sequence>MIKDAIQKAVNENLKKGNVVAVKVLRFVMSEIKYAEIAKKKEITDEEVISLLRKETKKRKEAVDLFKKAGRNDLVDDESKQLEIIGNYLPEEMSDGELESIIDEVLLVSSNRSNIGRLIGMVMSKLKGRIEGSKVADIVKKKISTSPSV</sequence>
<accession>A0A1J4TUU0</accession>
<dbReference type="STRING" id="1805209.AUJ73_00075"/>
<dbReference type="InterPro" id="IPR023168">
    <property type="entry name" value="GatB_Yqey_C_2"/>
</dbReference>
<dbReference type="GO" id="GO:0016884">
    <property type="term" value="F:carbon-nitrogen ligase activity, with glutamine as amido-N-donor"/>
    <property type="evidence" value="ECO:0007669"/>
    <property type="project" value="InterPro"/>
</dbReference>
<name>A0A1J4TUU0_9BACT</name>
<dbReference type="Proteomes" id="UP000183120">
    <property type="component" value="Unassembled WGS sequence"/>
</dbReference>
<comment type="caution">
    <text evidence="1">The sequence shown here is derived from an EMBL/GenBank/DDBJ whole genome shotgun (WGS) entry which is preliminary data.</text>
</comment>
<dbReference type="PANTHER" id="PTHR28055:SF1">
    <property type="entry name" value="ALTERED INHERITANCE OF MITOCHONDRIA PROTEIN 41, MITOCHONDRIAL"/>
    <property type="match status" value="1"/>
</dbReference>
<dbReference type="InterPro" id="IPR042184">
    <property type="entry name" value="YqeY/Aim41_N"/>
</dbReference>